<gene>
    <name evidence="1" type="ORF">PIB30_034534</name>
</gene>
<evidence type="ECO:0000313" key="2">
    <source>
        <dbReference type="Proteomes" id="UP001341840"/>
    </source>
</evidence>
<evidence type="ECO:0000313" key="1">
    <source>
        <dbReference type="EMBL" id="MED6121903.1"/>
    </source>
</evidence>
<protein>
    <submittedName>
        <fullName evidence="1">Uncharacterized protein</fullName>
    </submittedName>
</protein>
<sequence>MVIYGAGGEDKPARFQRVGPGAACFQHVTCYVERQTVLEELGSVSEDDFEANYEVPEEEEEGDDEAVDAAVHNAKNPLASQHPFGVPSCMRQLDLEGISGPEFPEYAHIAIVALEDGELMIGMEYVSRKAVVSAVRKYTIDRGVDYTVYNGRHTCAIGTISQDHSKLDSDIVANVIMPLVESDHSLKVKTVIAQIQAKFNYTISYRKALLGK</sequence>
<proteinExistence type="predicted"/>
<accession>A0ABU6RD08</accession>
<reference evidence="1 2" key="1">
    <citation type="journal article" date="2023" name="Plants (Basel)">
        <title>Bridging the Gap: Combining Genomics and Transcriptomics Approaches to Understand Stylosanthes scabra, an Orphan Legume from the Brazilian Caatinga.</title>
        <authorList>
            <person name="Ferreira-Neto J.R.C."/>
            <person name="da Silva M.D."/>
            <person name="Binneck E."/>
            <person name="de Melo N.F."/>
            <person name="da Silva R.H."/>
            <person name="de Melo A.L.T.M."/>
            <person name="Pandolfi V."/>
            <person name="Bustamante F.O."/>
            <person name="Brasileiro-Vidal A.C."/>
            <person name="Benko-Iseppon A.M."/>
        </authorList>
    </citation>
    <scope>NUCLEOTIDE SEQUENCE [LARGE SCALE GENOMIC DNA]</scope>
    <source>
        <tissue evidence="1">Leaves</tissue>
    </source>
</reference>
<organism evidence="1 2">
    <name type="scientific">Stylosanthes scabra</name>
    <dbReference type="NCBI Taxonomy" id="79078"/>
    <lineage>
        <taxon>Eukaryota</taxon>
        <taxon>Viridiplantae</taxon>
        <taxon>Streptophyta</taxon>
        <taxon>Embryophyta</taxon>
        <taxon>Tracheophyta</taxon>
        <taxon>Spermatophyta</taxon>
        <taxon>Magnoliopsida</taxon>
        <taxon>eudicotyledons</taxon>
        <taxon>Gunneridae</taxon>
        <taxon>Pentapetalae</taxon>
        <taxon>rosids</taxon>
        <taxon>fabids</taxon>
        <taxon>Fabales</taxon>
        <taxon>Fabaceae</taxon>
        <taxon>Papilionoideae</taxon>
        <taxon>50 kb inversion clade</taxon>
        <taxon>dalbergioids sensu lato</taxon>
        <taxon>Dalbergieae</taxon>
        <taxon>Pterocarpus clade</taxon>
        <taxon>Stylosanthes</taxon>
    </lineage>
</organism>
<name>A0ABU6RD08_9FABA</name>
<dbReference type="EMBL" id="JASCZI010030369">
    <property type="protein sequence ID" value="MED6121903.1"/>
    <property type="molecule type" value="Genomic_DNA"/>
</dbReference>
<keyword evidence="2" id="KW-1185">Reference proteome</keyword>
<dbReference type="Proteomes" id="UP001341840">
    <property type="component" value="Unassembled WGS sequence"/>
</dbReference>
<comment type="caution">
    <text evidence="1">The sequence shown here is derived from an EMBL/GenBank/DDBJ whole genome shotgun (WGS) entry which is preliminary data.</text>
</comment>